<sequence>MPQQTDVLIIGAGQAGLAMSRCLTDADIDHVLIERGNVGERWHSERWDSLRLLTPNWMTRLPGYAYQGNDPDGFMRRTDVVRFLEAYRSSFDAPVETRTRVIDLSTEGSGFRVTTDGGVWNARSVVVATGACDRPNVPAWASGLSHDIEQIVPERYRSPRDLPAGGVLVVGASATGIQLADEIHRAGHQVTVAAGRHVRVPRCYRGRDIMAWLDACGFLDEGRSPDADARQLIRQPSLQLIGHPGRHALDLPRLAERGVRIVGHAIGADGDLLGVAPDLSHECMAAEERRRKLLARIDTFIEGHGLNAPQDPLAWAWPGAMGSKITRLDLRAAGIRTVVWATGYRRSYPWLQLPVVDETGEIRNIGGVSDVPGLFVLGLPFMRRRSSTFIDGVGRDAEELLADIARHLNHIPETDCLKGTRHAAQWDILQAL</sequence>
<dbReference type="InterPro" id="IPR036188">
    <property type="entry name" value="FAD/NAD-bd_sf"/>
</dbReference>
<accession>A0ABT3R9E3</accession>
<dbReference type="PANTHER" id="PTHR43539">
    <property type="entry name" value="FLAVIN-BINDING MONOOXYGENASE-LIKE PROTEIN (AFU_ORTHOLOGUE AFUA_4G09220)"/>
    <property type="match status" value="1"/>
</dbReference>
<proteinExistence type="predicted"/>
<dbReference type="Proteomes" id="UP001300261">
    <property type="component" value="Unassembled WGS sequence"/>
</dbReference>
<dbReference type="Pfam" id="PF13738">
    <property type="entry name" value="Pyr_redox_3"/>
    <property type="match status" value="1"/>
</dbReference>
<dbReference type="SUPFAM" id="SSF51905">
    <property type="entry name" value="FAD/NAD(P)-binding domain"/>
    <property type="match status" value="1"/>
</dbReference>
<gene>
    <name evidence="2" type="ORF">ON753_25640</name>
</gene>
<keyword evidence="1" id="KW-0560">Oxidoreductase</keyword>
<dbReference type="EMBL" id="JAPEVI010000003">
    <property type="protein sequence ID" value="MCX2725701.1"/>
    <property type="molecule type" value="Genomic_DNA"/>
</dbReference>
<evidence type="ECO:0000256" key="1">
    <source>
        <dbReference type="ARBA" id="ARBA00023002"/>
    </source>
</evidence>
<dbReference type="PRINTS" id="PR00411">
    <property type="entry name" value="PNDRDTASEI"/>
</dbReference>
<comment type="caution">
    <text evidence="2">The sequence shown here is derived from an EMBL/GenBank/DDBJ whole genome shotgun (WGS) entry which is preliminary data.</text>
</comment>
<dbReference type="PANTHER" id="PTHR43539:SF78">
    <property type="entry name" value="FLAVIN-CONTAINING MONOOXYGENASE"/>
    <property type="match status" value="1"/>
</dbReference>
<reference evidence="2 3" key="1">
    <citation type="journal article" date="2016" name="Int. J. Syst. Evol. Microbiol.">
        <title>Labrenzia salina sp. nov., isolated from the rhizosphere of the halophyte Arthrocnemum macrostachyum.</title>
        <authorList>
            <person name="Camacho M."/>
            <person name="Redondo-Gomez S."/>
            <person name="Rodriguez-Llorente I."/>
            <person name="Rohde M."/>
            <person name="Sproer C."/>
            <person name="Schumann P."/>
            <person name="Klenk H.P."/>
            <person name="Montero-Calasanz M.D.C."/>
        </authorList>
    </citation>
    <scope>NUCLEOTIDE SEQUENCE [LARGE SCALE GENOMIC DNA]</scope>
    <source>
        <strain evidence="2 3">DSM 29163</strain>
    </source>
</reference>
<evidence type="ECO:0000313" key="3">
    <source>
        <dbReference type="Proteomes" id="UP001300261"/>
    </source>
</evidence>
<name>A0ABT3R9E3_9HYPH</name>
<organism evidence="2 3">
    <name type="scientific">Roseibium salinum</name>
    <dbReference type="NCBI Taxonomy" id="1604349"/>
    <lineage>
        <taxon>Bacteria</taxon>
        <taxon>Pseudomonadati</taxon>
        <taxon>Pseudomonadota</taxon>
        <taxon>Alphaproteobacteria</taxon>
        <taxon>Hyphomicrobiales</taxon>
        <taxon>Stappiaceae</taxon>
        <taxon>Roseibium</taxon>
    </lineage>
</organism>
<protein>
    <submittedName>
        <fullName evidence="2">NAD(P)-binding domain-containing protein</fullName>
    </submittedName>
</protein>
<dbReference type="InterPro" id="IPR050982">
    <property type="entry name" value="Auxin_biosynth/cation_transpt"/>
</dbReference>
<dbReference type="RefSeq" id="WP_265966835.1">
    <property type="nucleotide sequence ID" value="NZ_JAPEVI010000003.1"/>
</dbReference>
<dbReference type="Gene3D" id="3.50.50.60">
    <property type="entry name" value="FAD/NAD(P)-binding domain"/>
    <property type="match status" value="2"/>
</dbReference>
<keyword evidence="3" id="KW-1185">Reference proteome</keyword>
<evidence type="ECO:0000313" key="2">
    <source>
        <dbReference type="EMBL" id="MCX2725701.1"/>
    </source>
</evidence>